<protein>
    <submittedName>
        <fullName evidence="8">Unannotated protein</fullName>
    </submittedName>
</protein>
<dbReference type="Gene3D" id="3.40.1350.10">
    <property type="match status" value="1"/>
</dbReference>
<evidence type="ECO:0000256" key="5">
    <source>
        <dbReference type="ARBA" id="ARBA00023125"/>
    </source>
</evidence>
<keyword evidence="5" id="KW-0238">DNA-binding</keyword>
<proteinExistence type="inferred from homology"/>
<gene>
    <name evidence="8" type="ORF">UFOPK3564_03085</name>
</gene>
<feature type="domain" description="Endonuclease NucS N-terminal PH-like" evidence="7">
    <location>
        <begin position="1"/>
        <end position="65"/>
    </location>
</feature>
<dbReference type="GO" id="GO:0004519">
    <property type="term" value="F:endonuclease activity"/>
    <property type="evidence" value="ECO:0007669"/>
    <property type="project" value="UniProtKB-KW"/>
</dbReference>
<dbReference type="NCBIfam" id="NF002876">
    <property type="entry name" value="PRK03298.1"/>
    <property type="match status" value="1"/>
</dbReference>
<dbReference type="InterPro" id="IPR048301">
    <property type="entry name" value="NucS_C"/>
</dbReference>
<dbReference type="AlphaFoldDB" id="A0A6J7JKJ7"/>
<evidence type="ECO:0000256" key="1">
    <source>
        <dbReference type="ARBA" id="ARBA00022490"/>
    </source>
</evidence>
<evidence type="ECO:0000313" key="8">
    <source>
        <dbReference type="EMBL" id="CAB4943417.1"/>
    </source>
</evidence>
<keyword evidence="1" id="KW-0963">Cytoplasm</keyword>
<evidence type="ECO:0000259" key="7">
    <source>
        <dbReference type="Pfam" id="PF21003"/>
    </source>
</evidence>
<organism evidence="8">
    <name type="scientific">freshwater metagenome</name>
    <dbReference type="NCBI Taxonomy" id="449393"/>
    <lineage>
        <taxon>unclassified sequences</taxon>
        <taxon>metagenomes</taxon>
        <taxon>ecological metagenomes</taxon>
    </lineage>
</organism>
<dbReference type="InterPro" id="IPR002793">
    <property type="entry name" value="Endonuclease_NucS"/>
</dbReference>
<dbReference type="PANTHER" id="PTHR38814">
    <property type="entry name" value="ENDONUCLEASE NUCS"/>
    <property type="match status" value="1"/>
</dbReference>
<dbReference type="EMBL" id="CAFBMK010000265">
    <property type="protein sequence ID" value="CAB4943417.1"/>
    <property type="molecule type" value="Genomic_DNA"/>
</dbReference>
<keyword evidence="4" id="KW-0378">Hydrolase</keyword>
<dbReference type="PANTHER" id="PTHR38814:SF1">
    <property type="entry name" value="ENDONUCLEASE NUCS"/>
    <property type="match status" value="1"/>
</dbReference>
<dbReference type="GO" id="GO:0016787">
    <property type="term" value="F:hydrolase activity"/>
    <property type="evidence" value="ECO:0007669"/>
    <property type="project" value="UniProtKB-KW"/>
</dbReference>
<name>A0A6J7JKJ7_9ZZZZ</name>
<evidence type="ECO:0000256" key="3">
    <source>
        <dbReference type="ARBA" id="ARBA00022759"/>
    </source>
</evidence>
<keyword evidence="3" id="KW-0255">Endonuclease</keyword>
<dbReference type="InterPro" id="IPR011856">
    <property type="entry name" value="tRNA_endonuc-like_dom_sf"/>
</dbReference>
<feature type="domain" description="Endonuclease NucS C-terminal" evidence="6">
    <location>
        <begin position="167"/>
        <end position="272"/>
    </location>
</feature>
<evidence type="ECO:0000259" key="6">
    <source>
        <dbReference type="Pfam" id="PF01939"/>
    </source>
</evidence>
<accession>A0A6J7JKJ7</accession>
<dbReference type="Gene3D" id="2.70.180.20">
    <property type="match status" value="1"/>
</dbReference>
<keyword evidence="2" id="KW-0540">Nuclease</keyword>
<dbReference type="CDD" id="cd22341">
    <property type="entry name" value="NucS-like"/>
    <property type="match status" value="1"/>
</dbReference>
<dbReference type="GO" id="GO:0003677">
    <property type="term" value="F:DNA binding"/>
    <property type="evidence" value="ECO:0007669"/>
    <property type="project" value="UniProtKB-KW"/>
</dbReference>
<dbReference type="InterPro" id="IPR049173">
    <property type="entry name" value="NucS_N_sf"/>
</dbReference>
<dbReference type="HAMAP" id="MF_00722">
    <property type="entry name" value="NucS"/>
    <property type="match status" value="1"/>
</dbReference>
<reference evidence="8" key="1">
    <citation type="submission" date="2020-05" db="EMBL/GenBank/DDBJ databases">
        <authorList>
            <person name="Chiriac C."/>
            <person name="Salcher M."/>
            <person name="Ghai R."/>
            <person name="Kavagutti S V."/>
        </authorList>
    </citation>
    <scope>NUCLEOTIDE SEQUENCE</scope>
</reference>
<evidence type="ECO:0000256" key="2">
    <source>
        <dbReference type="ARBA" id="ARBA00022722"/>
    </source>
</evidence>
<dbReference type="Pfam" id="PF21003">
    <property type="entry name" value="NucS_N"/>
    <property type="match status" value="1"/>
</dbReference>
<evidence type="ECO:0000256" key="4">
    <source>
        <dbReference type="ARBA" id="ARBA00022801"/>
    </source>
</evidence>
<sequence length="289" mass="31286">MSDVRLIVARCEVRYSGRLEALLPEALRLLMIKSDGSVMVHADTGGFKPQNWMTPPTVIEVERGGVPVPDEVASGFPDLGGVRTVTDARIAAAGLGLAEPEPTPAERAAADQAAAAAAAVVDEPLSKIVVRKRAGSTEDRLDIVISEVVSDVFHDMGEAAALEKSGVERELQELLADAPHHCGDGFRLVRREWPTDIGPVDLMCRDEDDGWVAVEIKRVGTIDAVEQLSRYLERMRDDPGMGDIRGVLAAQSIKPQARVLAESRGLGWVEVDLDVLRGDREPALKLFEL</sequence>
<dbReference type="Pfam" id="PF01939">
    <property type="entry name" value="NucS_C"/>
    <property type="match status" value="1"/>
</dbReference>
<dbReference type="InterPro" id="IPR048302">
    <property type="entry name" value="NucS_N"/>
</dbReference>